<sequence length="236" mass="26265">MQINGAIFDLDGTILDSMEMWLNAGELFLNSLGIKAKKNLGAALLQMNVEEGAFFIQKEYKLNLSVKEIIEGTASVVKKTYTEKIQPKPGVQKLLELLSKNKIPCVILTGSDRQMFEDCLKKHKLDGFFKEILTCSELKMSKSNPGIYSVAAKNFNSKAENILVFEDAPDAIKSAKKAGFYTIGIYDSCTHSNSDICSAKKSSDIFCKNFDEATEHIENLLRLIGAARKRCKENCD</sequence>
<dbReference type="PRINTS" id="PR00413">
    <property type="entry name" value="HADHALOGNASE"/>
</dbReference>
<accession>A0A1T4QCH6</accession>
<reference evidence="1 2" key="1">
    <citation type="submission" date="2017-02" db="EMBL/GenBank/DDBJ databases">
        <authorList>
            <person name="Peterson S.W."/>
        </authorList>
    </citation>
    <scope>NUCLEOTIDE SEQUENCE [LARGE SCALE GENOMIC DNA]</scope>
    <source>
        <strain evidence="1 2">ATCC BAA-909</strain>
    </source>
</reference>
<keyword evidence="2" id="KW-1185">Reference proteome</keyword>
<proteinExistence type="predicted"/>
<dbReference type="STRING" id="225004.SAMN02745152_01917"/>
<dbReference type="PANTHER" id="PTHR18901:SF38">
    <property type="entry name" value="PSEUDOURIDINE-5'-PHOSPHATASE"/>
    <property type="match status" value="1"/>
</dbReference>
<name>A0A1T4QCH6_9SPIR</name>
<dbReference type="GeneID" id="303368144"/>
<dbReference type="GO" id="GO:0016791">
    <property type="term" value="F:phosphatase activity"/>
    <property type="evidence" value="ECO:0007669"/>
    <property type="project" value="TreeGrafter"/>
</dbReference>
<gene>
    <name evidence="1" type="ORF">SAMN02745152_01917</name>
</gene>
<dbReference type="InterPro" id="IPR006439">
    <property type="entry name" value="HAD-SF_hydro_IA"/>
</dbReference>
<evidence type="ECO:0000313" key="1">
    <source>
        <dbReference type="EMBL" id="SKA01395.1"/>
    </source>
</evidence>
<dbReference type="InterPro" id="IPR036412">
    <property type="entry name" value="HAD-like_sf"/>
</dbReference>
<organism evidence="1 2">
    <name type="scientific">Treponema berlinense</name>
    <dbReference type="NCBI Taxonomy" id="225004"/>
    <lineage>
        <taxon>Bacteria</taxon>
        <taxon>Pseudomonadati</taxon>
        <taxon>Spirochaetota</taxon>
        <taxon>Spirochaetia</taxon>
        <taxon>Spirochaetales</taxon>
        <taxon>Treponemataceae</taxon>
        <taxon>Treponema</taxon>
    </lineage>
</organism>
<dbReference type="OrthoDB" id="9797743at2"/>
<protein>
    <submittedName>
        <fullName evidence="1">Haloacid dehalogenase superfamily, subfamily IA, variant 3 with third motif having DD or ED</fullName>
    </submittedName>
</protein>
<dbReference type="Gene3D" id="1.10.150.240">
    <property type="entry name" value="Putative phosphatase, domain 2"/>
    <property type="match status" value="1"/>
</dbReference>
<dbReference type="Pfam" id="PF13419">
    <property type="entry name" value="HAD_2"/>
    <property type="match status" value="1"/>
</dbReference>
<dbReference type="InterPro" id="IPR041492">
    <property type="entry name" value="HAD_2"/>
</dbReference>
<dbReference type="AlphaFoldDB" id="A0A1T4QCH6"/>
<dbReference type="CDD" id="cd07505">
    <property type="entry name" value="HAD_BPGM-like"/>
    <property type="match status" value="1"/>
</dbReference>
<dbReference type="SUPFAM" id="SSF56784">
    <property type="entry name" value="HAD-like"/>
    <property type="match status" value="1"/>
</dbReference>
<dbReference type="Proteomes" id="UP000190395">
    <property type="component" value="Unassembled WGS sequence"/>
</dbReference>
<dbReference type="NCBIfam" id="TIGR01509">
    <property type="entry name" value="HAD-SF-IA-v3"/>
    <property type="match status" value="1"/>
</dbReference>
<dbReference type="PANTHER" id="PTHR18901">
    <property type="entry name" value="2-DEOXYGLUCOSE-6-PHOSPHATE PHOSPHATASE 2"/>
    <property type="match status" value="1"/>
</dbReference>
<evidence type="ECO:0000313" key="2">
    <source>
        <dbReference type="Proteomes" id="UP000190395"/>
    </source>
</evidence>
<dbReference type="RefSeq" id="WP_078931657.1">
    <property type="nucleotide sequence ID" value="NZ_FUXC01000013.1"/>
</dbReference>
<dbReference type="SFLD" id="SFLDG01129">
    <property type="entry name" value="C1.5:_HAD__Beta-PGM__Phosphata"/>
    <property type="match status" value="1"/>
</dbReference>
<dbReference type="InterPro" id="IPR023214">
    <property type="entry name" value="HAD_sf"/>
</dbReference>
<dbReference type="InterPro" id="IPR023198">
    <property type="entry name" value="PGP-like_dom2"/>
</dbReference>
<dbReference type="SFLD" id="SFLDS00003">
    <property type="entry name" value="Haloacid_Dehalogenase"/>
    <property type="match status" value="1"/>
</dbReference>
<dbReference type="EMBL" id="FUXC01000013">
    <property type="protein sequence ID" value="SKA01395.1"/>
    <property type="molecule type" value="Genomic_DNA"/>
</dbReference>
<dbReference type="Gene3D" id="3.40.50.1000">
    <property type="entry name" value="HAD superfamily/HAD-like"/>
    <property type="match status" value="1"/>
</dbReference>